<protein>
    <recommendedName>
        <fullName evidence="6">MmgE/PrpD family protein</fullName>
    </recommendedName>
</protein>
<sequence>MSTADQPAVTRALAEFAVNRDLSDLPEDVLDLVRRSLVDTVGVTVAARGEPAVRILRATLGEELPAGPATVLVDGTRTDAPTAALINGTAGHALDFDDVTDVTYGHPSVVLWPALLAAAQQVGAAGRQLAEAFVVGFEVQCAVAQGMRIREHYGRGWHSSATVGVIGAAAGVARLLGLDVDRTRCALGIAASMAGGSRQNFGTMTKPLHVGLAARDGVLAASLAGNGFTADPDQLEQPLGFFGMFAETRQLDAVLDAVNGPYALRLHGLNVKKYPCCYNTHRTADATLDLAAREGLKADDVRRVRLTLEPGGFDPLIHHRPQTGLHGKFSAEYVIAAALLDGAVKLATFTDQAVQRPQAQELLAKVEYAESAVPPVGAESWEQAYSVVTVETDRGEFTFRTDVPRGDRRAPLRRADLEAKFRDCLEFAGTGWDADALLAELWGVDSAGTVALAALAPTVGDR</sequence>
<dbReference type="GO" id="GO:0016829">
    <property type="term" value="F:lyase activity"/>
    <property type="evidence" value="ECO:0007669"/>
    <property type="project" value="InterPro"/>
</dbReference>
<dbReference type="InterPro" id="IPR042188">
    <property type="entry name" value="MmgE/PrpD_sf_2"/>
</dbReference>
<keyword evidence="5" id="KW-1185">Reference proteome</keyword>
<dbReference type="Pfam" id="PF03972">
    <property type="entry name" value="MmgE_PrpD_N"/>
    <property type="match status" value="1"/>
</dbReference>
<evidence type="ECO:0008006" key="6">
    <source>
        <dbReference type="Google" id="ProtNLM"/>
    </source>
</evidence>
<dbReference type="Gene3D" id="3.30.1330.120">
    <property type="entry name" value="2-methylcitrate dehydratase PrpD"/>
    <property type="match status" value="1"/>
</dbReference>
<dbReference type="EMBL" id="BOON01000040">
    <property type="protein sequence ID" value="GII24740.1"/>
    <property type="molecule type" value="Genomic_DNA"/>
</dbReference>
<feature type="domain" description="MmgE/PrpD C-terminal" evidence="3">
    <location>
        <begin position="274"/>
        <end position="429"/>
    </location>
</feature>
<comment type="similarity">
    <text evidence="1">Belongs to the PrpD family.</text>
</comment>
<feature type="domain" description="MmgE/PrpD N-terminal" evidence="2">
    <location>
        <begin position="12"/>
        <end position="251"/>
    </location>
</feature>
<organism evidence="4 5">
    <name type="scientific">Planosporangium mesophilum</name>
    <dbReference type="NCBI Taxonomy" id="689768"/>
    <lineage>
        <taxon>Bacteria</taxon>
        <taxon>Bacillati</taxon>
        <taxon>Actinomycetota</taxon>
        <taxon>Actinomycetes</taxon>
        <taxon>Micromonosporales</taxon>
        <taxon>Micromonosporaceae</taxon>
        <taxon>Planosporangium</taxon>
    </lineage>
</organism>
<dbReference type="Proteomes" id="UP000599074">
    <property type="component" value="Unassembled WGS sequence"/>
</dbReference>
<dbReference type="InterPro" id="IPR045337">
    <property type="entry name" value="MmgE_PrpD_C"/>
</dbReference>
<evidence type="ECO:0000259" key="3">
    <source>
        <dbReference type="Pfam" id="PF19305"/>
    </source>
</evidence>
<dbReference type="InterPro" id="IPR036148">
    <property type="entry name" value="MmgE/PrpD_sf"/>
</dbReference>
<dbReference type="InterPro" id="IPR005656">
    <property type="entry name" value="MmgE_PrpD"/>
</dbReference>
<evidence type="ECO:0000259" key="2">
    <source>
        <dbReference type="Pfam" id="PF03972"/>
    </source>
</evidence>
<accession>A0A8J3X1S1</accession>
<gene>
    <name evidence="4" type="ORF">Pme01_43370</name>
</gene>
<evidence type="ECO:0000313" key="5">
    <source>
        <dbReference type="Proteomes" id="UP000599074"/>
    </source>
</evidence>
<dbReference type="InterPro" id="IPR045336">
    <property type="entry name" value="MmgE_PrpD_N"/>
</dbReference>
<dbReference type="PANTHER" id="PTHR16943">
    <property type="entry name" value="2-METHYLCITRATE DEHYDRATASE-RELATED"/>
    <property type="match status" value="1"/>
</dbReference>
<evidence type="ECO:0000256" key="1">
    <source>
        <dbReference type="ARBA" id="ARBA00006174"/>
    </source>
</evidence>
<proteinExistence type="inferred from homology"/>
<dbReference type="InterPro" id="IPR042183">
    <property type="entry name" value="MmgE/PrpD_sf_1"/>
</dbReference>
<reference evidence="4" key="1">
    <citation type="submission" date="2021-01" db="EMBL/GenBank/DDBJ databases">
        <title>Whole genome shotgun sequence of Planosporangium mesophilum NBRC 109066.</title>
        <authorList>
            <person name="Komaki H."/>
            <person name="Tamura T."/>
        </authorList>
    </citation>
    <scope>NUCLEOTIDE SEQUENCE</scope>
    <source>
        <strain evidence="4">NBRC 109066</strain>
    </source>
</reference>
<name>A0A8J3X1S1_9ACTN</name>
<dbReference type="SUPFAM" id="SSF103378">
    <property type="entry name" value="2-methylcitrate dehydratase PrpD"/>
    <property type="match status" value="1"/>
</dbReference>
<dbReference type="RefSeq" id="WP_168114395.1">
    <property type="nucleotide sequence ID" value="NZ_BOON01000040.1"/>
</dbReference>
<dbReference type="Gene3D" id="1.10.4100.10">
    <property type="entry name" value="2-methylcitrate dehydratase PrpD"/>
    <property type="match status" value="1"/>
</dbReference>
<evidence type="ECO:0000313" key="4">
    <source>
        <dbReference type="EMBL" id="GII24740.1"/>
    </source>
</evidence>
<dbReference type="Pfam" id="PF19305">
    <property type="entry name" value="MmgE_PrpD_C"/>
    <property type="match status" value="1"/>
</dbReference>
<dbReference type="PANTHER" id="PTHR16943:SF8">
    <property type="entry name" value="2-METHYLCITRATE DEHYDRATASE"/>
    <property type="match status" value="1"/>
</dbReference>
<comment type="caution">
    <text evidence="4">The sequence shown here is derived from an EMBL/GenBank/DDBJ whole genome shotgun (WGS) entry which is preliminary data.</text>
</comment>
<dbReference type="AlphaFoldDB" id="A0A8J3X1S1"/>